<accession>A0A8U0A6A6</accession>
<keyword evidence="3" id="KW-1185">Reference proteome</keyword>
<evidence type="ECO:0000256" key="1">
    <source>
        <dbReference type="SAM" id="Phobius"/>
    </source>
</evidence>
<dbReference type="Proteomes" id="UP000831768">
    <property type="component" value="Chromosome"/>
</dbReference>
<keyword evidence="1" id="KW-0812">Transmembrane</keyword>
<keyword evidence="1" id="KW-1133">Transmembrane helix</keyword>
<evidence type="ECO:0000313" key="2">
    <source>
        <dbReference type="EMBL" id="UPM44048.1"/>
    </source>
</evidence>
<feature type="transmembrane region" description="Helical" evidence="1">
    <location>
        <begin position="59"/>
        <end position="81"/>
    </location>
</feature>
<evidence type="ECO:0000313" key="3">
    <source>
        <dbReference type="Proteomes" id="UP000831768"/>
    </source>
</evidence>
<dbReference type="EMBL" id="CP096019">
    <property type="protein sequence ID" value="UPM44048.1"/>
    <property type="molecule type" value="Genomic_DNA"/>
</dbReference>
<proteinExistence type="predicted"/>
<dbReference type="GeneID" id="71927639"/>
<sequence length="127" mass="14303">MNVFVYSHTLVEANSVAWNYIVGGTLTTGSVLLVRFAPDIGVYSGRWRWLASVWSRLGTYGRAIFWIVAIVAISVVPGVVLLTRFPTTNVRFYSYYLGFVLGFTIPALGVLIQRFVHNRRQIESQAE</sequence>
<reference evidence="2" key="1">
    <citation type="submission" date="2022-04" db="EMBL/GenBank/DDBJ databases">
        <title>Halocatena sp. nov., isolated from a salt lake.</title>
        <authorList>
            <person name="Cui H.-L."/>
        </authorList>
    </citation>
    <scope>NUCLEOTIDE SEQUENCE</scope>
    <source>
        <strain evidence="2">AD-1</strain>
    </source>
</reference>
<organism evidence="2 3">
    <name type="scientific">Halocatena salina</name>
    <dbReference type="NCBI Taxonomy" id="2934340"/>
    <lineage>
        <taxon>Archaea</taxon>
        <taxon>Methanobacteriati</taxon>
        <taxon>Methanobacteriota</taxon>
        <taxon>Stenosarchaea group</taxon>
        <taxon>Halobacteria</taxon>
        <taxon>Halobacteriales</taxon>
        <taxon>Natronomonadaceae</taxon>
        <taxon>Halocatena</taxon>
    </lineage>
</organism>
<keyword evidence="1" id="KW-0472">Membrane</keyword>
<name>A0A8U0A6A6_9EURY</name>
<protein>
    <submittedName>
        <fullName evidence="2">Uncharacterized protein</fullName>
    </submittedName>
</protein>
<feature type="transmembrane region" description="Helical" evidence="1">
    <location>
        <begin position="93"/>
        <end position="112"/>
    </location>
</feature>
<dbReference type="AlphaFoldDB" id="A0A8U0A6A6"/>
<dbReference type="KEGG" id="haad:MW046_06290"/>
<gene>
    <name evidence="2" type="ORF">MW046_06290</name>
</gene>
<dbReference type="RefSeq" id="WP_247994705.1">
    <property type="nucleotide sequence ID" value="NZ_CP096019.1"/>
</dbReference>
<feature type="transmembrane region" description="Helical" evidence="1">
    <location>
        <begin position="20"/>
        <end position="38"/>
    </location>
</feature>